<dbReference type="AlphaFoldDB" id="A0A3E4MX90"/>
<dbReference type="InterPro" id="IPR039425">
    <property type="entry name" value="RNA_pol_sigma-70-like"/>
</dbReference>
<dbReference type="EMBL" id="QSQT01000021">
    <property type="protein sequence ID" value="RGK53976.1"/>
    <property type="molecule type" value="Genomic_DNA"/>
</dbReference>
<evidence type="ECO:0000313" key="7">
    <source>
        <dbReference type="EMBL" id="RGK53976.1"/>
    </source>
</evidence>
<dbReference type="PANTHER" id="PTHR43133">
    <property type="entry name" value="RNA POLYMERASE ECF-TYPE SIGMA FACTO"/>
    <property type="match status" value="1"/>
</dbReference>
<proteinExistence type="inferred from homology"/>
<dbReference type="Proteomes" id="UP000260862">
    <property type="component" value="Unassembled WGS sequence"/>
</dbReference>
<keyword evidence="2" id="KW-0805">Transcription regulation</keyword>
<dbReference type="RefSeq" id="WP_117673397.1">
    <property type="nucleotide sequence ID" value="NZ_CABOGR010000021.1"/>
</dbReference>
<dbReference type="Pfam" id="PF08281">
    <property type="entry name" value="Sigma70_r4_2"/>
    <property type="match status" value="1"/>
</dbReference>
<dbReference type="Gene3D" id="1.10.10.10">
    <property type="entry name" value="Winged helix-like DNA-binding domain superfamily/Winged helix DNA-binding domain"/>
    <property type="match status" value="1"/>
</dbReference>
<feature type="domain" description="RNA polymerase sigma factor 70 region 4 type 2" evidence="6">
    <location>
        <begin position="117"/>
        <end position="162"/>
    </location>
</feature>
<dbReference type="PANTHER" id="PTHR43133:SF46">
    <property type="entry name" value="RNA POLYMERASE SIGMA-70 FACTOR ECF SUBFAMILY"/>
    <property type="match status" value="1"/>
</dbReference>
<evidence type="ECO:0000259" key="5">
    <source>
        <dbReference type="Pfam" id="PF04542"/>
    </source>
</evidence>
<evidence type="ECO:0000313" key="8">
    <source>
        <dbReference type="Proteomes" id="UP000260862"/>
    </source>
</evidence>
<evidence type="ECO:0000256" key="3">
    <source>
        <dbReference type="ARBA" id="ARBA00023082"/>
    </source>
</evidence>
<dbReference type="InterPro" id="IPR014284">
    <property type="entry name" value="RNA_pol_sigma-70_dom"/>
</dbReference>
<comment type="caution">
    <text evidence="7">The sequence shown here is derived from an EMBL/GenBank/DDBJ whole genome shotgun (WGS) entry which is preliminary data.</text>
</comment>
<evidence type="ECO:0000256" key="2">
    <source>
        <dbReference type="ARBA" id="ARBA00023015"/>
    </source>
</evidence>
<dbReference type="Pfam" id="PF04542">
    <property type="entry name" value="Sigma70_r2"/>
    <property type="match status" value="1"/>
</dbReference>
<evidence type="ECO:0000256" key="4">
    <source>
        <dbReference type="ARBA" id="ARBA00023163"/>
    </source>
</evidence>
<accession>A0A3E4MX90</accession>
<feature type="domain" description="RNA polymerase sigma-70 region 2" evidence="5">
    <location>
        <begin position="16"/>
        <end position="77"/>
    </location>
</feature>
<dbReference type="Gene3D" id="1.10.1740.10">
    <property type="match status" value="1"/>
</dbReference>
<dbReference type="GO" id="GO:0006352">
    <property type="term" value="P:DNA-templated transcription initiation"/>
    <property type="evidence" value="ECO:0007669"/>
    <property type="project" value="InterPro"/>
</dbReference>
<dbReference type="GO" id="GO:0003677">
    <property type="term" value="F:DNA binding"/>
    <property type="evidence" value="ECO:0007669"/>
    <property type="project" value="InterPro"/>
</dbReference>
<dbReference type="GO" id="GO:0016987">
    <property type="term" value="F:sigma factor activity"/>
    <property type="evidence" value="ECO:0007669"/>
    <property type="project" value="UniProtKB-KW"/>
</dbReference>
<dbReference type="InterPro" id="IPR007627">
    <property type="entry name" value="RNA_pol_sigma70_r2"/>
</dbReference>
<dbReference type="SUPFAM" id="SSF88659">
    <property type="entry name" value="Sigma3 and sigma4 domains of RNA polymerase sigma factors"/>
    <property type="match status" value="1"/>
</dbReference>
<protein>
    <submittedName>
        <fullName evidence="7">RNA polymerase subunit sigma-70</fullName>
    </submittedName>
</protein>
<gene>
    <name evidence="7" type="ORF">DXD04_11590</name>
</gene>
<evidence type="ECO:0000256" key="1">
    <source>
        <dbReference type="ARBA" id="ARBA00010641"/>
    </source>
</evidence>
<sequence length="172" mass="20460">MKDLTNTSNELVAQIFADYHQSVFFYIYKKIGKKEDAEDLVQDAYLRLLEYRAMLRPDTVKYFLFTIVRNLVSDYLRHFYKKQEVAAYLEENYQSQRAGDADACVIVRDLQKQELMRVNCLPCQRRKIYIMNRFEGKTSADIAAELNLSVRTVENHLFISRKEVRNYMKQCI</sequence>
<keyword evidence="4" id="KW-0804">Transcription</keyword>
<keyword evidence="8" id="KW-1185">Reference proteome</keyword>
<name>A0A3E4MX90_9BACT</name>
<comment type="similarity">
    <text evidence="1">Belongs to the sigma-70 factor family. ECF subfamily.</text>
</comment>
<reference evidence="7 8" key="1">
    <citation type="submission" date="2018-08" db="EMBL/GenBank/DDBJ databases">
        <title>A genome reference for cultivated species of the human gut microbiota.</title>
        <authorList>
            <person name="Zou Y."/>
            <person name="Xue W."/>
            <person name="Luo G."/>
        </authorList>
    </citation>
    <scope>NUCLEOTIDE SEQUENCE [LARGE SCALE GENOMIC DNA]</scope>
    <source>
        <strain evidence="7 8">TF10-3AC</strain>
    </source>
</reference>
<dbReference type="InterPro" id="IPR013325">
    <property type="entry name" value="RNA_pol_sigma_r2"/>
</dbReference>
<keyword evidence="3" id="KW-0731">Sigma factor</keyword>
<dbReference type="SUPFAM" id="SSF88946">
    <property type="entry name" value="Sigma2 domain of RNA polymerase sigma factors"/>
    <property type="match status" value="1"/>
</dbReference>
<evidence type="ECO:0000259" key="6">
    <source>
        <dbReference type="Pfam" id="PF08281"/>
    </source>
</evidence>
<dbReference type="InterPro" id="IPR013249">
    <property type="entry name" value="RNA_pol_sigma70_r4_t2"/>
</dbReference>
<dbReference type="InterPro" id="IPR013324">
    <property type="entry name" value="RNA_pol_sigma_r3/r4-like"/>
</dbReference>
<organism evidence="7 8">
    <name type="scientific">Phocaeicola plebeius</name>
    <dbReference type="NCBI Taxonomy" id="310297"/>
    <lineage>
        <taxon>Bacteria</taxon>
        <taxon>Pseudomonadati</taxon>
        <taxon>Bacteroidota</taxon>
        <taxon>Bacteroidia</taxon>
        <taxon>Bacteroidales</taxon>
        <taxon>Bacteroidaceae</taxon>
        <taxon>Phocaeicola</taxon>
    </lineage>
</organism>
<dbReference type="InterPro" id="IPR036388">
    <property type="entry name" value="WH-like_DNA-bd_sf"/>
</dbReference>
<dbReference type="NCBIfam" id="TIGR02937">
    <property type="entry name" value="sigma70-ECF"/>
    <property type="match status" value="1"/>
</dbReference>